<accession>A0A2J0Q7K1</accession>
<keyword evidence="2" id="KW-0418">Kinase</keyword>
<dbReference type="PANTHER" id="PTHR30244">
    <property type="entry name" value="TRANSAMINASE"/>
    <property type="match status" value="1"/>
</dbReference>
<dbReference type="GO" id="GO:0000271">
    <property type="term" value="P:polysaccharide biosynthetic process"/>
    <property type="evidence" value="ECO:0007669"/>
    <property type="project" value="TreeGrafter"/>
</dbReference>
<dbReference type="Gene3D" id="3.90.1150.10">
    <property type="entry name" value="Aspartate Aminotransferase, domain 1"/>
    <property type="match status" value="1"/>
</dbReference>
<reference evidence="2 3" key="1">
    <citation type="submission" date="2017-09" db="EMBL/GenBank/DDBJ databases">
        <title>Depth-based differentiation of microbial function through sediment-hosted aquifers and enrichment of novel symbionts in the deep terrestrial subsurface.</title>
        <authorList>
            <person name="Probst A.J."/>
            <person name="Ladd B."/>
            <person name="Jarett J.K."/>
            <person name="Geller-Mcgrath D.E."/>
            <person name="Sieber C.M."/>
            <person name="Emerson J.B."/>
            <person name="Anantharaman K."/>
            <person name="Thomas B.C."/>
            <person name="Malmstrom R."/>
            <person name="Stieglmeier M."/>
            <person name="Klingl A."/>
            <person name="Woyke T."/>
            <person name="Ryan C.M."/>
            <person name="Banfield J.F."/>
        </authorList>
    </citation>
    <scope>NUCLEOTIDE SEQUENCE [LARGE SCALE GENOMIC DNA]</scope>
    <source>
        <strain evidence="2">CG10_big_fil_rev_8_21_14_0_10_36_16</strain>
    </source>
</reference>
<dbReference type="EMBL" id="PCXQ01000004">
    <property type="protein sequence ID" value="PJE51053.1"/>
    <property type="molecule type" value="Genomic_DNA"/>
</dbReference>
<dbReference type="AlphaFoldDB" id="A0A2J0Q7K1"/>
<protein>
    <submittedName>
        <fullName evidence="2">Histidine kinase</fullName>
    </submittedName>
</protein>
<evidence type="ECO:0000313" key="3">
    <source>
        <dbReference type="Proteomes" id="UP000228496"/>
    </source>
</evidence>
<dbReference type="InterPro" id="IPR015422">
    <property type="entry name" value="PyrdxlP-dep_Trfase_small"/>
</dbReference>
<name>A0A2J0Q7K1_9BACT</name>
<gene>
    <name evidence="2" type="ORF">COV29_02145</name>
</gene>
<proteinExistence type="inferred from homology"/>
<keyword evidence="1" id="KW-0663">Pyridoxal phosphate</keyword>
<comment type="caution">
    <text evidence="2">The sequence shown here is derived from an EMBL/GenBank/DDBJ whole genome shotgun (WGS) entry which is preliminary data.</text>
</comment>
<dbReference type="SUPFAM" id="SSF53383">
    <property type="entry name" value="PLP-dependent transferases"/>
    <property type="match status" value="1"/>
</dbReference>
<dbReference type="PANTHER" id="PTHR30244:SF34">
    <property type="entry name" value="DTDP-4-AMINO-4,6-DIDEOXYGALACTOSE TRANSAMINASE"/>
    <property type="match status" value="1"/>
</dbReference>
<evidence type="ECO:0000256" key="1">
    <source>
        <dbReference type="RuleBase" id="RU004508"/>
    </source>
</evidence>
<dbReference type="InterPro" id="IPR015421">
    <property type="entry name" value="PyrdxlP-dep_Trfase_major"/>
</dbReference>
<comment type="similarity">
    <text evidence="1">Belongs to the DegT/DnrJ/EryC1 family.</text>
</comment>
<evidence type="ECO:0000313" key="2">
    <source>
        <dbReference type="EMBL" id="PJE51053.1"/>
    </source>
</evidence>
<dbReference type="GO" id="GO:0008483">
    <property type="term" value="F:transaminase activity"/>
    <property type="evidence" value="ECO:0007669"/>
    <property type="project" value="TreeGrafter"/>
</dbReference>
<dbReference type="InterPro" id="IPR000653">
    <property type="entry name" value="DegT/StrS_aminotransferase"/>
</dbReference>
<dbReference type="Proteomes" id="UP000228496">
    <property type="component" value="Unassembled WGS sequence"/>
</dbReference>
<keyword evidence="2" id="KW-0808">Transferase</keyword>
<sequence>MKKNKIKFKKSSRSWRFRGNELRYVKEVLDSGFGSSTSGNMNQRLESEFTKRFGVKYAITSTSGTTTLNQALTAFGVGPGDEVIVPSITVVSCAFAVLYNRAKPVFADVDPDTFLMDPKDVERKITKKTKAIMPVHLYGQVCDMDAIMKIAKKYNLYVLEDCAQCYLGTDEKGRIGGTIGDVGSFSFENSKHLSTGDGGILITNNEKFAERMRKFGCLGYKNVKAVNGQVRKGKDSFQDPKYERHDSLGWNHRLPEVAAAVGLAQLEKIDYLVSKRREIAQKYLKAIKETKCDWLIPQKVPKGYNNSYWTLAIRYEGEEKLGVSWYDFRKKFMEFGGDGIYASWVPLYKEPVIKMLNRSGKYFPGFNLKDKELIGFANNIKCPNTEKIQPQLMQFTTNQGIEKDMKKQVNALKKAIEFFTKKNETKIKIKK</sequence>
<dbReference type="Gene3D" id="3.40.640.10">
    <property type="entry name" value="Type I PLP-dependent aspartate aminotransferase-like (Major domain)"/>
    <property type="match status" value="1"/>
</dbReference>
<dbReference type="GO" id="GO:0030170">
    <property type="term" value="F:pyridoxal phosphate binding"/>
    <property type="evidence" value="ECO:0007669"/>
    <property type="project" value="TreeGrafter"/>
</dbReference>
<organism evidence="2 3">
    <name type="scientific">Candidatus Yanofskybacteria bacterium CG10_big_fil_rev_8_21_14_0_10_36_16</name>
    <dbReference type="NCBI Taxonomy" id="1975096"/>
    <lineage>
        <taxon>Bacteria</taxon>
        <taxon>Candidatus Yanofskyibacteriota</taxon>
    </lineage>
</organism>
<dbReference type="Pfam" id="PF01041">
    <property type="entry name" value="DegT_DnrJ_EryC1"/>
    <property type="match status" value="1"/>
</dbReference>
<dbReference type="CDD" id="cd00616">
    <property type="entry name" value="AHBA_syn"/>
    <property type="match status" value="1"/>
</dbReference>
<dbReference type="InterPro" id="IPR015424">
    <property type="entry name" value="PyrdxlP-dep_Trfase"/>
</dbReference>
<dbReference type="GO" id="GO:0016301">
    <property type="term" value="F:kinase activity"/>
    <property type="evidence" value="ECO:0007669"/>
    <property type="project" value="UniProtKB-KW"/>
</dbReference>